<feature type="signal peptide" evidence="1">
    <location>
        <begin position="1"/>
        <end position="35"/>
    </location>
</feature>
<dbReference type="EMBL" id="JABZXJ010000081">
    <property type="protein sequence ID" value="MBF1650635.1"/>
    <property type="molecule type" value="Genomic_DNA"/>
</dbReference>
<organism evidence="2 3">
    <name type="scientific">Rothia dentocariosa</name>
    <dbReference type="NCBI Taxonomy" id="2047"/>
    <lineage>
        <taxon>Bacteria</taxon>
        <taxon>Bacillati</taxon>
        <taxon>Actinomycetota</taxon>
        <taxon>Actinomycetes</taxon>
        <taxon>Micrococcales</taxon>
        <taxon>Micrococcaceae</taxon>
        <taxon>Rothia</taxon>
    </lineage>
</organism>
<evidence type="ECO:0000256" key="1">
    <source>
        <dbReference type="SAM" id="SignalP"/>
    </source>
</evidence>
<evidence type="ECO:0000313" key="3">
    <source>
        <dbReference type="Proteomes" id="UP000769484"/>
    </source>
</evidence>
<feature type="chain" id="PRO_5037725616" evidence="1">
    <location>
        <begin position="36"/>
        <end position="274"/>
    </location>
</feature>
<gene>
    <name evidence="2" type="ORF">HXO56_11240</name>
</gene>
<sequence>MLRQLFTRPTKRAIQAGGTVLLAGAMVCGSVPAYATGHLKPHEVTPIVQPDEPAVTCNDRAEYEYYRQDGELGRRVIFNWAQCIGLISEYQKHQMVKKDSVISRGQFVEYLYRLSGSPEVKNLPAQSPYGDIKTDDPRFPVVMWARERGITWGWSDGNFHYDTPASESSTALMVYRLAGSPKVTVAAYDPEKYFPPTPWKEKWPNMPYNSELHKAYTWLHYGLQNPNNEDSIENVSYRRYGIVSPNDEFEWLAYATYEQAIEVIRLADKSFKFK</sequence>
<dbReference type="Proteomes" id="UP000769484">
    <property type="component" value="Unassembled WGS sequence"/>
</dbReference>
<reference evidence="2" key="1">
    <citation type="submission" date="2020-04" db="EMBL/GenBank/DDBJ databases">
        <title>Deep metagenomics examines the oral microbiome during advanced dental caries in children, revealing novel taxa and co-occurrences with host molecules.</title>
        <authorList>
            <person name="Baker J.L."/>
            <person name="Morton J.T."/>
            <person name="Dinis M."/>
            <person name="Alvarez R."/>
            <person name="Tran N.C."/>
            <person name="Knight R."/>
            <person name="Edlund A."/>
        </authorList>
    </citation>
    <scope>NUCLEOTIDE SEQUENCE</scope>
    <source>
        <strain evidence="2">JCVI_47_bin.4</strain>
    </source>
</reference>
<proteinExistence type="predicted"/>
<keyword evidence="1" id="KW-0732">Signal</keyword>
<accession>A0A930KIU3</accession>
<comment type="caution">
    <text evidence="2">The sequence shown here is derived from an EMBL/GenBank/DDBJ whole genome shotgun (WGS) entry which is preliminary data.</text>
</comment>
<protein>
    <submittedName>
        <fullName evidence="2">S-layer homology domain-containing protein</fullName>
    </submittedName>
</protein>
<dbReference type="AlphaFoldDB" id="A0A930KIU3"/>
<name>A0A930KIU3_9MICC</name>
<evidence type="ECO:0000313" key="2">
    <source>
        <dbReference type="EMBL" id="MBF1650635.1"/>
    </source>
</evidence>